<dbReference type="InterPro" id="IPR036188">
    <property type="entry name" value="FAD/NAD-bd_sf"/>
</dbReference>
<dbReference type="InterPro" id="IPR002938">
    <property type="entry name" value="FAD-bd"/>
</dbReference>
<reference evidence="5" key="1">
    <citation type="journal article" date="2019" name="Int. J. Syst. Evol. Microbiol.">
        <title>The Global Catalogue of Microorganisms (GCM) 10K type strain sequencing project: providing services to taxonomists for standard genome sequencing and annotation.</title>
        <authorList>
            <consortium name="The Broad Institute Genomics Platform"/>
            <consortium name="The Broad Institute Genome Sequencing Center for Infectious Disease"/>
            <person name="Wu L."/>
            <person name="Ma J."/>
        </authorList>
    </citation>
    <scope>NUCLEOTIDE SEQUENCE [LARGE SCALE GENOMIC DNA]</scope>
    <source>
        <strain evidence="5">JCM 3115</strain>
    </source>
</reference>
<comment type="caution">
    <text evidence="4">The sequence shown here is derived from an EMBL/GenBank/DDBJ whole genome shotgun (WGS) entry which is preliminary data.</text>
</comment>
<evidence type="ECO:0000259" key="3">
    <source>
        <dbReference type="Pfam" id="PF01494"/>
    </source>
</evidence>
<dbReference type="Pfam" id="PF01494">
    <property type="entry name" value="FAD_binding_3"/>
    <property type="match status" value="1"/>
</dbReference>
<dbReference type="PANTHER" id="PTHR43747">
    <property type="entry name" value="FAD-BINDING PROTEIN"/>
    <property type="match status" value="1"/>
</dbReference>
<sequence length="443" mass="48131">MSSRQFDVIVIGGGPAGSSAAGLLAKKGVSVLLLEREKFPRYHIGESLITGCIDVLEELGLRDRVEALGFVRKYGGSLVWGKDGRWNFSFDHGQPEYPHAYNVRRADFDALLLTRARELGAEVVEEAVVKEPVIEDGRVTGVRYAVRGGGEQEVRASFVLDASGQGRALGRHVSEVQWHDDLRNVAVWTYYQNGESLTGDEAGNIFIEHVPGGWFWYIPLNDGTHSVGFVTPVDEAKASGLDLPALFAAKLAGSVHVKHLLAEGRQVSAFRNARDWSYTCERFTGPGWMLVGDAAGFVDPLFSTGVTLAMMAARAAADAVPHILADPAREEAVRERYENSYREFLGNIISFVRFFYDAGLDRKAYYEYAQALVDPKKLFFPREDFVTLISGLNRLRPIFDLSDDPAPAAAGATDAAPAGSGSEAGPADAVPDTVPDEPVPAPA</sequence>
<dbReference type="PANTHER" id="PTHR43747:SF1">
    <property type="entry name" value="SLR1998 PROTEIN"/>
    <property type="match status" value="1"/>
</dbReference>
<feature type="compositionally biased region" description="Low complexity" evidence="2">
    <location>
        <begin position="407"/>
        <end position="429"/>
    </location>
</feature>
<comment type="similarity">
    <text evidence="1">Belongs to the flavin-dependent halogenase family. Bacterial tryptophan halogenase subfamily.</text>
</comment>
<feature type="region of interest" description="Disordered" evidence="2">
    <location>
        <begin position="407"/>
        <end position="443"/>
    </location>
</feature>
<accession>A0ABQ2RCH5</accession>
<organism evidence="4 5">
    <name type="scientific">Streptosporangium pseudovulgare</name>
    <dbReference type="NCBI Taxonomy" id="35765"/>
    <lineage>
        <taxon>Bacteria</taxon>
        <taxon>Bacillati</taxon>
        <taxon>Actinomycetota</taxon>
        <taxon>Actinomycetes</taxon>
        <taxon>Streptosporangiales</taxon>
        <taxon>Streptosporangiaceae</taxon>
        <taxon>Streptosporangium</taxon>
    </lineage>
</organism>
<dbReference type="Proteomes" id="UP000611554">
    <property type="component" value="Unassembled WGS sequence"/>
</dbReference>
<name>A0ABQ2RCH5_9ACTN</name>
<evidence type="ECO:0000313" key="5">
    <source>
        <dbReference type="Proteomes" id="UP000611554"/>
    </source>
</evidence>
<dbReference type="EMBL" id="BMQJ01000016">
    <property type="protein sequence ID" value="GGQ19772.1"/>
    <property type="molecule type" value="Genomic_DNA"/>
</dbReference>
<dbReference type="Gene3D" id="3.30.9.100">
    <property type="match status" value="1"/>
</dbReference>
<dbReference type="SUPFAM" id="SSF51905">
    <property type="entry name" value="FAD/NAD(P)-binding domain"/>
    <property type="match status" value="1"/>
</dbReference>
<keyword evidence="5" id="KW-1185">Reference proteome</keyword>
<dbReference type="Gene3D" id="3.50.50.60">
    <property type="entry name" value="FAD/NAD(P)-binding domain"/>
    <property type="match status" value="1"/>
</dbReference>
<feature type="domain" description="FAD-binding" evidence="3">
    <location>
        <begin position="6"/>
        <end position="332"/>
    </location>
</feature>
<dbReference type="RefSeq" id="WP_189249596.1">
    <property type="nucleotide sequence ID" value="NZ_BMQJ01000016.1"/>
</dbReference>
<dbReference type="PRINTS" id="PR00420">
    <property type="entry name" value="RNGMNOXGNASE"/>
</dbReference>
<evidence type="ECO:0000256" key="1">
    <source>
        <dbReference type="ARBA" id="ARBA00038396"/>
    </source>
</evidence>
<evidence type="ECO:0000256" key="2">
    <source>
        <dbReference type="SAM" id="MobiDB-lite"/>
    </source>
</evidence>
<dbReference type="InterPro" id="IPR050816">
    <property type="entry name" value="Flavin-dep_Halogenase_NPB"/>
</dbReference>
<evidence type="ECO:0000313" key="4">
    <source>
        <dbReference type="EMBL" id="GGQ19772.1"/>
    </source>
</evidence>
<protein>
    <submittedName>
        <fullName evidence="4">FAD-binding protein</fullName>
    </submittedName>
</protein>
<proteinExistence type="inferred from homology"/>
<gene>
    <name evidence="4" type="ORF">GCM10010140_57660</name>
</gene>